<dbReference type="PRINTS" id="PR00081">
    <property type="entry name" value="GDHRDH"/>
</dbReference>
<organism evidence="4 5">
    <name type="scientific">Hymenobacter metallicola</name>
    <dbReference type="NCBI Taxonomy" id="2563114"/>
    <lineage>
        <taxon>Bacteria</taxon>
        <taxon>Pseudomonadati</taxon>
        <taxon>Bacteroidota</taxon>
        <taxon>Cytophagia</taxon>
        <taxon>Cytophagales</taxon>
        <taxon>Hymenobacteraceae</taxon>
        <taxon>Hymenobacter</taxon>
    </lineage>
</organism>
<comment type="caution">
    <text evidence="4">The sequence shown here is derived from an EMBL/GenBank/DDBJ whole genome shotgun (WGS) entry which is preliminary data.</text>
</comment>
<sequence length="231" mass="25362">MDLTGKIAILTGVSKGIGRATAEALLAKGALVAGWGRSAPEGLQHERFQFFECDVRDEVAVQEAYVNTRRELGEEIHVLVNNAGLGIAGEVDGFSTDDWKLMFDTNVHGLFHCTKAVLPQMKQQQLGHIINISSIAGTTGIEKMAGYCATKFAVRGFSQSLYKEVRNDGIKVTCFYPGSTQTNFFDDIPGTEANASMMQPQDIADTIIYALETPFNFHLVDIEMRPLQPKK</sequence>
<reference evidence="4 5" key="1">
    <citation type="submission" date="2019-04" db="EMBL/GenBank/DDBJ databases">
        <authorList>
            <person name="Feng G."/>
            <person name="Zhang J."/>
            <person name="Zhu H."/>
        </authorList>
    </citation>
    <scope>NUCLEOTIDE SEQUENCE [LARGE SCALE GENOMIC DNA]</scope>
    <source>
        <strain evidence="4 5">9PBR-1</strain>
    </source>
</reference>
<dbReference type="FunFam" id="3.40.50.720:FF:000047">
    <property type="entry name" value="NADP-dependent L-serine/L-allo-threonine dehydrogenase"/>
    <property type="match status" value="1"/>
</dbReference>
<dbReference type="Proteomes" id="UP000298471">
    <property type="component" value="Unassembled WGS sequence"/>
</dbReference>
<evidence type="ECO:0000256" key="3">
    <source>
        <dbReference type="RuleBase" id="RU000363"/>
    </source>
</evidence>
<evidence type="ECO:0000256" key="1">
    <source>
        <dbReference type="ARBA" id="ARBA00006484"/>
    </source>
</evidence>
<dbReference type="InterPro" id="IPR002347">
    <property type="entry name" value="SDR_fam"/>
</dbReference>
<dbReference type="Pfam" id="PF00106">
    <property type="entry name" value="adh_short"/>
    <property type="match status" value="1"/>
</dbReference>
<proteinExistence type="inferred from homology"/>
<dbReference type="Gene3D" id="3.40.50.720">
    <property type="entry name" value="NAD(P)-binding Rossmann-like Domain"/>
    <property type="match status" value="1"/>
</dbReference>
<dbReference type="EMBL" id="SRMB01000001">
    <property type="protein sequence ID" value="TGE29085.1"/>
    <property type="molecule type" value="Genomic_DNA"/>
</dbReference>
<accession>A0A4Z0QHA2</accession>
<dbReference type="GO" id="GO:0016616">
    <property type="term" value="F:oxidoreductase activity, acting on the CH-OH group of donors, NAD or NADP as acceptor"/>
    <property type="evidence" value="ECO:0007669"/>
    <property type="project" value="UniProtKB-ARBA"/>
</dbReference>
<gene>
    <name evidence="4" type="ORF">E5K02_06415</name>
</gene>
<dbReference type="CDD" id="cd05233">
    <property type="entry name" value="SDR_c"/>
    <property type="match status" value="1"/>
</dbReference>
<comment type="similarity">
    <text evidence="1 3">Belongs to the short-chain dehydrogenases/reductases (SDR) family.</text>
</comment>
<name>A0A4Z0QHA2_9BACT</name>
<dbReference type="InterPro" id="IPR036291">
    <property type="entry name" value="NAD(P)-bd_dom_sf"/>
</dbReference>
<dbReference type="SUPFAM" id="SSF51735">
    <property type="entry name" value="NAD(P)-binding Rossmann-fold domains"/>
    <property type="match status" value="1"/>
</dbReference>
<dbReference type="AlphaFoldDB" id="A0A4Z0QHA2"/>
<evidence type="ECO:0000313" key="5">
    <source>
        <dbReference type="Proteomes" id="UP000298471"/>
    </source>
</evidence>
<dbReference type="PRINTS" id="PR00080">
    <property type="entry name" value="SDRFAMILY"/>
</dbReference>
<keyword evidence="2" id="KW-0560">Oxidoreductase</keyword>
<keyword evidence="5" id="KW-1185">Reference proteome</keyword>
<dbReference type="RefSeq" id="WP_135393180.1">
    <property type="nucleotide sequence ID" value="NZ_SRMB01000001.1"/>
</dbReference>
<dbReference type="PANTHER" id="PTHR43115:SF4">
    <property type="entry name" value="DEHYDROGENASE_REDUCTASE SDR FAMILY MEMBER 11"/>
    <property type="match status" value="1"/>
</dbReference>
<evidence type="ECO:0000256" key="2">
    <source>
        <dbReference type="ARBA" id="ARBA00023002"/>
    </source>
</evidence>
<dbReference type="PANTHER" id="PTHR43115">
    <property type="entry name" value="DEHYDROGENASE/REDUCTASE SDR FAMILY MEMBER 11"/>
    <property type="match status" value="1"/>
</dbReference>
<evidence type="ECO:0000313" key="4">
    <source>
        <dbReference type="EMBL" id="TGE29085.1"/>
    </source>
</evidence>
<dbReference type="OrthoDB" id="9810734at2"/>
<protein>
    <submittedName>
        <fullName evidence="4">SDR family NAD(P)-dependent oxidoreductase</fullName>
    </submittedName>
</protein>